<evidence type="ECO:0000313" key="2">
    <source>
        <dbReference type="Proteomes" id="UP000596827"/>
    </source>
</evidence>
<keyword evidence="2" id="KW-1185">Reference proteome</keyword>
<protein>
    <submittedName>
        <fullName evidence="1">Uncharacterized protein</fullName>
    </submittedName>
</protein>
<dbReference type="RefSeq" id="WP_187082031.1">
    <property type="nucleotide sequence ID" value="NZ_JACORU010000004.1"/>
</dbReference>
<sequence length="82" mass="9418">MDQATLDTGTRCFRLTDKGRACVDIVECEQQTLGSLSRYLHDVLMMCGTGIWFEQLRQFMPPRSLEESLQSLQNLGLIERVH</sequence>
<proteinExistence type="predicted"/>
<name>A0A923S2K7_9BURK</name>
<dbReference type="AlphaFoldDB" id="A0A923S2K7"/>
<comment type="caution">
    <text evidence="1">The sequence shown here is derived from an EMBL/GenBank/DDBJ whole genome shotgun (WGS) entry which is preliminary data.</text>
</comment>
<organism evidence="1 2">
    <name type="scientific">Ramlibacter albus</name>
    <dbReference type="NCBI Taxonomy" id="2079448"/>
    <lineage>
        <taxon>Bacteria</taxon>
        <taxon>Pseudomonadati</taxon>
        <taxon>Pseudomonadota</taxon>
        <taxon>Betaproteobacteria</taxon>
        <taxon>Burkholderiales</taxon>
        <taxon>Comamonadaceae</taxon>
        <taxon>Ramlibacter</taxon>
    </lineage>
</organism>
<evidence type="ECO:0000313" key="1">
    <source>
        <dbReference type="EMBL" id="MBC5765574.1"/>
    </source>
</evidence>
<gene>
    <name evidence="1" type="ORF">H8R02_13990</name>
</gene>
<accession>A0A923S2K7</accession>
<dbReference type="Proteomes" id="UP000596827">
    <property type="component" value="Unassembled WGS sequence"/>
</dbReference>
<dbReference type="EMBL" id="JACORU010000004">
    <property type="protein sequence ID" value="MBC5765574.1"/>
    <property type="molecule type" value="Genomic_DNA"/>
</dbReference>
<reference evidence="1" key="1">
    <citation type="submission" date="2020-08" db="EMBL/GenBank/DDBJ databases">
        <title>Ramlibacter sp. GTP1 16S ribosomal RNA gene genome sequencing and assembly.</title>
        <authorList>
            <person name="Kang M."/>
        </authorList>
    </citation>
    <scope>NUCLEOTIDE SEQUENCE</scope>
    <source>
        <strain evidence="1">GTP1</strain>
    </source>
</reference>